<reference evidence="9" key="1">
    <citation type="submission" date="2016-11" db="EMBL/GenBank/DDBJ databases">
        <authorList>
            <person name="Varghese N."/>
            <person name="Submissions S."/>
        </authorList>
    </citation>
    <scope>NUCLEOTIDE SEQUENCE [LARGE SCALE GENOMIC DNA]</scope>
    <source>
        <strain evidence="9">DSM 15807</strain>
    </source>
</reference>
<dbReference type="InterPro" id="IPR017583">
    <property type="entry name" value="Tagatose/fructose_Pkinase"/>
</dbReference>
<accession>A0A1M5T5D2</accession>
<dbReference type="EMBL" id="FQXN01000004">
    <property type="protein sequence ID" value="SHH45906.1"/>
    <property type="molecule type" value="Genomic_DNA"/>
</dbReference>
<dbReference type="RefSeq" id="WP_073073154.1">
    <property type="nucleotide sequence ID" value="NZ_FQXN01000004.1"/>
</dbReference>
<evidence type="ECO:0000313" key="8">
    <source>
        <dbReference type="EMBL" id="SHH45906.1"/>
    </source>
</evidence>
<dbReference type="GO" id="GO:0005829">
    <property type="term" value="C:cytosol"/>
    <property type="evidence" value="ECO:0007669"/>
    <property type="project" value="TreeGrafter"/>
</dbReference>
<dbReference type="Pfam" id="PF00294">
    <property type="entry name" value="PfkB"/>
    <property type="match status" value="1"/>
</dbReference>
<proteinExistence type="inferred from homology"/>
<dbReference type="STRING" id="1123380.SAMN02745199_1177"/>
<name>A0A1M5T5D2_9BACT</name>
<keyword evidence="5" id="KW-0067">ATP-binding</keyword>
<evidence type="ECO:0000313" key="9">
    <source>
        <dbReference type="Proteomes" id="UP000242592"/>
    </source>
</evidence>
<dbReference type="InterPro" id="IPR002173">
    <property type="entry name" value="Carboh/pur_kinase_PfkB_CS"/>
</dbReference>
<dbReference type="SUPFAM" id="SSF53613">
    <property type="entry name" value="Ribokinase-like"/>
    <property type="match status" value="1"/>
</dbReference>
<dbReference type="InterPro" id="IPR023314">
    <property type="entry name" value="Myo_inos_IolC-like_sf"/>
</dbReference>
<dbReference type="AlphaFoldDB" id="A0A1M5T5D2"/>
<keyword evidence="3" id="KW-0547">Nucleotide-binding</keyword>
<keyword evidence="2 6" id="KW-0808">Transferase</keyword>
<dbReference type="InterPro" id="IPR029056">
    <property type="entry name" value="Ribokinase-like"/>
</dbReference>
<dbReference type="OrthoDB" id="9801219at2"/>
<organism evidence="8 9">
    <name type="scientific">Thermosipho atlanticus DSM 15807</name>
    <dbReference type="NCBI Taxonomy" id="1123380"/>
    <lineage>
        <taxon>Bacteria</taxon>
        <taxon>Thermotogati</taxon>
        <taxon>Thermotogota</taxon>
        <taxon>Thermotogae</taxon>
        <taxon>Thermotogales</taxon>
        <taxon>Fervidobacteriaceae</taxon>
        <taxon>Thermosipho</taxon>
    </lineage>
</organism>
<dbReference type="GO" id="GO:0008443">
    <property type="term" value="F:phosphofructokinase activity"/>
    <property type="evidence" value="ECO:0007669"/>
    <property type="project" value="TreeGrafter"/>
</dbReference>
<dbReference type="Gene3D" id="3.40.1190.20">
    <property type="match status" value="1"/>
</dbReference>
<dbReference type="PIRSF" id="PIRSF000535">
    <property type="entry name" value="1PFK/6PFK/LacC"/>
    <property type="match status" value="1"/>
</dbReference>
<keyword evidence="4 8" id="KW-0418">Kinase</keyword>
<dbReference type="CDD" id="cd01164">
    <property type="entry name" value="FruK_PfkB_like"/>
    <property type="match status" value="1"/>
</dbReference>
<feature type="domain" description="Carbohydrate kinase PfkB" evidence="7">
    <location>
        <begin position="30"/>
        <end position="288"/>
    </location>
</feature>
<evidence type="ECO:0000256" key="4">
    <source>
        <dbReference type="ARBA" id="ARBA00022777"/>
    </source>
</evidence>
<dbReference type="InterPro" id="IPR011611">
    <property type="entry name" value="PfkB_dom"/>
</dbReference>
<comment type="similarity">
    <text evidence="1">Belongs to the carbohydrate kinase PfkB family.</text>
</comment>
<keyword evidence="9" id="KW-1185">Reference proteome</keyword>
<evidence type="ECO:0000256" key="5">
    <source>
        <dbReference type="ARBA" id="ARBA00022840"/>
    </source>
</evidence>
<sequence>MPVLAVCMNPALDREFYVNDFTIDKLHRLTTKNSRMTPGGKGINVAVDLAAFGIKSIVTGFIGGYLGEVLLSELRNTSELITTNFVHIEEEIRENIAIIDEKNHTLTEINSSGPSVPLEDFQHFLRRFNLISPNVSMIVISGSLPLGIPNSIYGELTKVAKKYNKPIFWEARDEIITESLKVSAPLVLKPDFRREKKLFGRTLESEKDYIDAGKEVIRFGVKMAVLSYKIDYDIIVTEDGVWFLRPLIEIEHSHLLGTGDTYMAAMIYKYFETNDLIEIAKYGYAAALAKTWYKTKVPPKLDDVKKALEKFKIERVE</sequence>
<evidence type="ECO:0000256" key="2">
    <source>
        <dbReference type="ARBA" id="ARBA00022679"/>
    </source>
</evidence>
<dbReference type="Proteomes" id="UP000242592">
    <property type="component" value="Unassembled WGS sequence"/>
</dbReference>
<dbReference type="PANTHER" id="PTHR46566:SF1">
    <property type="entry name" value="1-PHOSPHOFRUCTOKINASE"/>
    <property type="match status" value="1"/>
</dbReference>
<evidence type="ECO:0000256" key="3">
    <source>
        <dbReference type="ARBA" id="ARBA00022741"/>
    </source>
</evidence>
<evidence type="ECO:0000256" key="6">
    <source>
        <dbReference type="PIRNR" id="PIRNR000535"/>
    </source>
</evidence>
<evidence type="ECO:0000256" key="1">
    <source>
        <dbReference type="ARBA" id="ARBA00010688"/>
    </source>
</evidence>
<dbReference type="PROSITE" id="PS00583">
    <property type="entry name" value="PFKB_KINASES_1"/>
    <property type="match status" value="1"/>
</dbReference>
<gene>
    <name evidence="8" type="ORF">SAMN02745199_1177</name>
</gene>
<protein>
    <submittedName>
        <fullName evidence="8">1-phosphofructokinase</fullName>
    </submittedName>
</protein>
<dbReference type="PANTHER" id="PTHR46566">
    <property type="entry name" value="1-PHOSPHOFRUCTOKINASE-RELATED"/>
    <property type="match status" value="1"/>
</dbReference>
<evidence type="ECO:0000259" key="7">
    <source>
        <dbReference type="Pfam" id="PF00294"/>
    </source>
</evidence>
<dbReference type="GO" id="GO:0005524">
    <property type="term" value="F:ATP binding"/>
    <property type="evidence" value="ECO:0007669"/>
    <property type="project" value="UniProtKB-KW"/>
</dbReference>
<dbReference type="Gene3D" id="2.20.150.10">
    <property type="entry name" value="putative 5-dehydro-2- deoxygluconokinase"/>
    <property type="match status" value="1"/>
</dbReference>